<dbReference type="PANTHER" id="PTHR30213:SF0">
    <property type="entry name" value="UPF0761 MEMBRANE PROTEIN YIHY"/>
    <property type="match status" value="1"/>
</dbReference>
<dbReference type="PANTHER" id="PTHR30213">
    <property type="entry name" value="INNER MEMBRANE PROTEIN YHJD"/>
    <property type="match status" value="1"/>
</dbReference>
<feature type="transmembrane region" description="Helical" evidence="6">
    <location>
        <begin position="197"/>
        <end position="219"/>
    </location>
</feature>
<dbReference type="HOGENOM" id="CLU_032288_1_0_6"/>
<accession>Q1N6W6</accession>
<feature type="transmembrane region" description="Helical" evidence="6">
    <location>
        <begin position="231"/>
        <end position="257"/>
    </location>
</feature>
<feature type="transmembrane region" description="Helical" evidence="6">
    <location>
        <begin position="128"/>
        <end position="158"/>
    </location>
</feature>
<dbReference type="InterPro" id="IPR017039">
    <property type="entry name" value="Virul_fac_BrkB"/>
</dbReference>
<feature type="transmembrane region" description="Helical" evidence="6">
    <location>
        <begin position="32"/>
        <end position="53"/>
    </location>
</feature>
<evidence type="ECO:0000256" key="4">
    <source>
        <dbReference type="ARBA" id="ARBA00022989"/>
    </source>
</evidence>
<protein>
    <submittedName>
        <fullName evidence="7">Ribonuclease BN</fullName>
    </submittedName>
</protein>
<keyword evidence="2" id="KW-1003">Cell membrane</keyword>
<sequence>MKPFFRFWWFVIQRFFYNDNRKTAADLTYTSLFALVPLITATYIALTALPIFSEVADDIQGFIFAHFIPSSGAVVEKYLLDFSQQARKLTAVGLILLFISAISLMHGLEEAFNQIWRVKTRRIGRRLILYWLVMFLTPISMAVIFLVGSYLMSTSIWIDHVDGLLNINRLLIDALPWLMSIMTLTTIYYFIPTGKVYFWQALLGGVLATAILDLSQWVFVTMVASMPNYKIVYGAFAAIPLFLIWLFLVWLVILFVAEVIRALPYIRQSTDYDKRSDLDWALEILSDLNKQKTLNQQDYTGCFNLAELEAFEQVLNLLIDAAWVENQDGELILMVNLEMKTVSELSDIIHAKRLSGLALKQTDSSWYKQLSPKIEELKEEKQRLLQMPISSVI</sequence>
<reference evidence="7 8" key="1">
    <citation type="submission" date="2006-03" db="EMBL/GenBank/DDBJ databases">
        <authorList>
            <person name="Pinhassi J."/>
            <person name="Pedros-Alio C."/>
            <person name="Ferriera S."/>
            <person name="Johnson J."/>
            <person name="Kravitz S."/>
            <person name="Halpern A."/>
            <person name="Remington K."/>
            <person name="Beeson K."/>
            <person name="Tran B."/>
            <person name="Rogers Y.-H."/>
            <person name="Friedman R."/>
            <person name="Venter J.C."/>
        </authorList>
    </citation>
    <scope>NUCLEOTIDE SEQUENCE [LARGE SCALE GENOMIC DNA]</scope>
    <source>
        <strain evidence="7 8">RED65</strain>
    </source>
</reference>
<dbReference type="Pfam" id="PF03631">
    <property type="entry name" value="Virul_fac_BrkB"/>
    <property type="match status" value="1"/>
</dbReference>
<dbReference type="GO" id="GO:0005886">
    <property type="term" value="C:plasma membrane"/>
    <property type="evidence" value="ECO:0007669"/>
    <property type="project" value="UniProtKB-SubCell"/>
</dbReference>
<evidence type="ECO:0000256" key="1">
    <source>
        <dbReference type="ARBA" id="ARBA00004651"/>
    </source>
</evidence>
<name>Q1N6W6_9GAMM</name>
<comment type="subcellular location">
    <subcellularLocation>
        <location evidence="1">Cell membrane</location>
        <topology evidence="1">Multi-pass membrane protein</topology>
    </subcellularLocation>
</comment>
<dbReference type="RefSeq" id="WP_007016897.1">
    <property type="nucleotide sequence ID" value="NZ_CH724113.1"/>
</dbReference>
<evidence type="ECO:0000256" key="5">
    <source>
        <dbReference type="ARBA" id="ARBA00023136"/>
    </source>
</evidence>
<keyword evidence="4 6" id="KW-1133">Transmembrane helix</keyword>
<keyword evidence="3 6" id="KW-0812">Transmembrane</keyword>
<evidence type="ECO:0000256" key="6">
    <source>
        <dbReference type="SAM" id="Phobius"/>
    </source>
</evidence>
<evidence type="ECO:0000256" key="2">
    <source>
        <dbReference type="ARBA" id="ARBA00022475"/>
    </source>
</evidence>
<gene>
    <name evidence="7" type="ORF">RED65_08799</name>
</gene>
<evidence type="ECO:0000256" key="3">
    <source>
        <dbReference type="ARBA" id="ARBA00022692"/>
    </source>
</evidence>
<keyword evidence="8" id="KW-1185">Reference proteome</keyword>
<evidence type="ECO:0000313" key="8">
    <source>
        <dbReference type="Proteomes" id="UP000004263"/>
    </source>
</evidence>
<dbReference type="EMBL" id="AAQH01000001">
    <property type="protein sequence ID" value="EAT13476.1"/>
    <property type="molecule type" value="Genomic_DNA"/>
</dbReference>
<organism evidence="7 8">
    <name type="scientific">Bermanella marisrubri</name>
    <dbReference type="NCBI Taxonomy" id="207949"/>
    <lineage>
        <taxon>Bacteria</taxon>
        <taxon>Pseudomonadati</taxon>
        <taxon>Pseudomonadota</taxon>
        <taxon>Gammaproteobacteria</taxon>
        <taxon>Oceanospirillales</taxon>
        <taxon>Oceanospirillaceae</taxon>
        <taxon>Bermanella</taxon>
    </lineage>
</organism>
<dbReference type="AlphaFoldDB" id="Q1N6W6"/>
<keyword evidence="5 6" id="KW-0472">Membrane</keyword>
<feature type="transmembrane region" description="Helical" evidence="6">
    <location>
        <begin position="170"/>
        <end position="191"/>
    </location>
</feature>
<comment type="caution">
    <text evidence="7">The sequence shown here is derived from an EMBL/GenBank/DDBJ whole genome shotgun (WGS) entry which is preliminary data.</text>
</comment>
<dbReference type="STRING" id="207949.RED65_08799"/>
<dbReference type="NCBIfam" id="TIGR00765">
    <property type="entry name" value="yihY_not_rbn"/>
    <property type="match status" value="1"/>
</dbReference>
<proteinExistence type="predicted"/>
<feature type="transmembrane region" description="Helical" evidence="6">
    <location>
        <begin position="89"/>
        <end position="108"/>
    </location>
</feature>
<dbReference type="Proteomes" id="UP000004263">
    <property type="component" value="Unassembled WGS sequence"/>
</dbReference>
<evidence type="ECO:0000313" key="7">
    <source>
        <dbReference type="EMBL" id="EAT13476.1"/>
    </source>
</evidence>
<dbReference type="OrthoDB" id="9808671at2"/>